<gene>
    <name evidence="2" type="ORF">HPU229334_07425</name>
    <name evidence="1" type="ORF">HPU229336_02610</name>
</gene>
<sequence length="143" mass="16012">MYGICVGLLEFASLGNIKGNLIPEFFAKLATNGISQQLFQQALNYNLAMNRPYTRREGAKGAMDRGVELFNFAMPVPLGKGANALVNSIEQDKNRRSKIYNERSSLESLLSTLLVNTKSYNINKLRKKLKQGGLKREILTTRV</sequence>
<evidence type="ECO:0000313" key="4">
    <source>
        <dbReference type="Proteomes" id="UP000037997"/>
    </source>
</evidence>
<evidence type="ECO:0000313" key="3">
    <source>
        <dbReference type="Proteomes" id="UP000037800"/>
    </source>
</evidence>
<dbReference type="Proteomes" id="UP000037800">
    <property type="component" value="Unassembled WGS sequence"/>
</dbReference>
<evidence type="ECO:0000313" key="2">
    <source>
        <dbReference type="EMBL" id="KPH55649.1"/>
    </source>
</evidence>
<dbReference type="EMBL" id="JNOC01000035">
    <property type="protein sequence ID" value="KPH55649.1"/>
    <property type="molecule type" value="Genomic_DNA"/>
</dbReference>
<reference evidence="3 4" key="1">
    <citation type="submission" date="2014-06" db="EMBL/GenBank/DDBJ databases">
        <title>Helicobacter pullorum isolates in fresh chicken meat - phenotypic and genotypic features.</title>
        <authorList>
            <person name="Borges V."/>
            <person name="Santos A."/>
            <person name="Correia C.B."/>
            <person name="Saraiva M."/>
            <person name="Menard A."/>
            <person name="Vieira L."/>
            <person name="Sampaio D.A."/>
            <person name="Gomes J.P."/>
            <person name="Oleastro M."/>
        </authorList>
    </citation>
    <scope>NUCLEOTIDE SEQUENCE [LARGE SCALE GENOMIC DNA]</scope>
    <source>
        <strain evidence="2 4">229334/12</strain>
        <strain evidence="1 3">229336/12</strain>
    </source>
</reference>
<dbReference type="EMBL" id="JNUR01000018">
    <property type="protein sequence ID" value="KPH50479.1"/>
    <property type="molecule type" value="Genomic_DNA"/>
</dbReference>
<protein>
    <submittedName>
        <fullName evidence="2">Uncharacterized protein</fullName>
    </submittedName>
</protein>
<dbReference type="PATRIC" id="fig|35818.10.peg.548"/>
<comment type="caution">
    <text evidence="2">The sequence shown here is derived from an EMBL/GenBank/DDBJ whole genome shotgun (WGS) entry which is preliminary data.</text>
</comment>
<evidence type="ECO:0000313" key="1">
    <source>
        <dbReference type="EMBL" id="KPH50479.1"/>
    </source>
</evidence>
<proteinExistence type="predicted"/>
<organism evidence="2 4">
    <name type="scientific">Helicobacter pullorum</name>
    <dbReference type="NCBI Taxonomy" id="35818"/>
    <lineage>
        <taxon>Bacteria</taxon>
        <taxon>Pseudomonadati</taxon>
        <taxon>Campylobacterota</taxon>
        <taxon>Epsilonproteobacteria</taxon>
        <taxon>Campylobacterales</taxon>
        <taxon>Helicobacteraceae</taxon>
        <taxon>Helicobacter</taxon>
    </lineage>
</organism>
<accession>A0A0N0LQS9</accession>
<dbReference type="Proteomes" id="UP000037997">
    <property type="component" value="Unassembled WGS sequence"/>
</dbReference>
<name>A0A0N0LQS9_9HELI</name>
<dbReference type="AlphaFoldDB" id="A0A0N0LQS9"/>